<proteinExistence type="predicted"/>
<gene>
    <name evidence="1" type="ORF">OCU04_008601</name>
</gene>
<evidence type="ECO:0000313" key="1">
    <source>
        <dbReference type="EMBL" id="KAJ8063373.1"/>
    </source>
</evidence>
<organism evidence="1 2">
    <name type="scientific">Sclerotinia nivalis</name>
    <dbReference type="NCBI Taxonomy" id="352851"/>
    <lineage>
        <taxon>Eukaryota</taxon>
        <taxon>Fungi</taxon>
        <taxon>Dikarya</taxon>
        <taxon>Ascomycota</taxon>
        <taxon>Pezizomycotina</taxon>
        <taxon>Leotiomycetes</taxon>
        <taxon>Helotiales</taxon>
        <taxon>Sclerotiniaceae</taxon>
        <taxon>Sclerotinia</taxon>
    </lineage>
</organism>
<name>A0A9X0ALW9_9HELO</name>
<evidence type="ECO:0000313" key="2">
    <source>
        <dbReference type="Proteomes" id="UP001152300"/>
    </source>
</evidence>
<protein>
    <submittedName>
        <fullName evidence="1">Uncharacterized protein</fullName>
    </submittedName>
</protein>
<sequence>MVSTLKVFPIPILQAIYSLSYYYLNFFHLQKHSYIPSTVSSQALLCQMLHRSPRPCFEEIPHLYISKSTPSLTSRYQTSQNHHPVFFYNTSLISPSILNNKIHIVSQIRHIYIQNPKSNIQISMKYPEIHNRIKYHQINYTSKRMKQRKDSLVYAMNEVKVAWSDAHNDTNPPEYPTIASYTIKQ</sequence>
<dbReference type="Proteomes" id="UP001152300">
    <property type="component" value="Unassembled WGS sequence"/>
</dbReference>
<reference evidence="1" key="1">
    <citation type="submission" date="2022-11" db="EMBL/GenBank/DDBJ databases">
        <title>Genome Resource of Sclerotinia nivalis Strain SnTB1, a Plant Pathogen Isolated from American Ginseng.</title>
        <authorList>
            <person name="Fan S."/>
        </authorList>
    </citation>
    <scope>NUCLEOTIDE SEQUENCE</scope>
    <source>
        <strain evidence="1">SnTB1</strain>
    </source>
</reference>
<accession>A0A9X0ALW9</accession>
<dbReference type="AlphaFoldDB" id="A0A9X0ALW9"/>
<keyword evidence="2" id="KW-1185">Reference proteome</keyword>
<comment type="caution">
    <text evidence="1">The sequence shown here is derived from an EMBL/GenBank/DDBJ whole genome shotgun (WGS) entry which is preliminary data.</text>
</comment>
<dbReference type="EMBL" id="JAPEIS010000009">
    <property type="protein sequence ID" value="KAJ8063373.1"/>
    <property type="molecule type" value="Genomic_DNA"/>
</dbReference>